<protein>
    <submittedName>
        <fullName evidence="2">Uncharacterized protein</fullName>
    </submittedName>
</protein>
<name>A0A4Z2HT85_9TELE</name>
<dbReference type="EMBL" id="SRLO01000183">
    <property type="protein sequence ID" value="TNN68860.1"/>
    <property type="molecule type" value="Genomic_DNA"/>
</dbReference>
<sequence length="67" mass="7267">MESGVEQEQSSGQSLDRVPSGRMRKSRKGISGVRRTFMMSRKRKEKQGNGGDKSKALSAGAPGWRAG</sequence>
<dbReference type="AlphaFoldDB" id="A0A4Z2HT85"/>
<organism evidence="2 3">
    <name type="scientific">Liparis tanakae</name>
    <name type="common">Tanaka's snailfish</name>
    <dbReference type="NCBI Taxonomy" id="230148"/>
    <lineage>
        <taxon>Eukaryota</taxon>
        <taxon>Metazoa</taxon>
        <taxon>Chordata</taxon>
        <taxon>Craniata</taxon>
        <taxon>Vertebrata</taxon>
        <taxon>Euteleostomi</taxon>
        <taxon>Actinopterygii</taxon>
        <taxon>Neopterygii</taxon>
        <taxon>Teleostei</taxon>
        <taxon>Neoteleostei</taxon>
        <taxon>Acanthomorphata</taxon>
        <taxon>Eupercaria</taxon>
        <taxon>Perciformes</taxon>
        <taxon>Cottioidei</taxon>
        <taxon>Cottales</taxon>
        <taxon>Liparidae</taxon>
        <taxon>Liparis</taxon>
    </lineage>
</organism>
<feature type="compositionally biased region" description="Low complexity" evidence="1">
    <location>
        <begin position="1"/>
        <end position="14"/>
    </location>
</feature>
<evidence type="ECO:0000256" key="1">
    <source>
        <dbReference type="SAM" id="MobiDB-lite"/>
    </source>
</evidence>
<keyword evidence="3" id="KW-1185">Reference proteome</keyword>
<evidence type="ECO:0000313" key="3">
    <source>
        <dbReference type="Proteomes" id="UP000314294"/>
    </source>
</evidence>
<evidence type="ECO:0000313" key="2">
    <source>
        <dbReference type="EMBL" id="TNN68860.1"/>
    </source>
</evidence>
<gene>
    <name evidence="2" type="ORF">EYF80_020895</name>
</gene>
<reference evidence="2 3" key="1">
    <citation type="submission" date="2019-03" db="EMBL/GenBank/DDBJ databases">
        <title>First draft genome of Liparis tanakae, snailfish: a comprehensive survey of snailfish specific genes.</title>
        <authorList>
            <person name="Kim W."/>
            <person name="Song I."/>
            <person name="Jeong J.-H."/>
            <person name="Kim D."/>
            <person name="Kim S."/>
            <person name="Ryu S."/>
            <person name="Song J.Y."/>
            <person name="Lee S.K."/>
        </authorList>
    </citation>
    <scope>NUCLEOTIDE SEQUENCE [LARGE SCALE GENOMIC DNA]</scope>
    <source>
        <tissue evidence="2">Muscle</tissue>
    </source>
</reference>
<feature type="region of interest" description="Disordered" evidence="1">
    <location>
        <begin position="1"/>
        <end position="67"/>
    </location>
</feature>
<dbReference type="Proteomes" id="UP000314294">
    <property type="component" value="Unassembled WGS sequence"/>
</dbReference>
<comment type="caution">
    <text evidence="2">The sequence shown here is derived from an EMBL/GenBank/DDBJ whole genome shotgun (WGS) entry which is preliminary data.</text>
</comment>
<accession>A0A4Z2HT85</accession>
<proteinExistence type="predicted"/>